<dbReference type="PANTHER" id="PTHR33603">
    <property type="entry name" value="METHYLTRANSFERASE"/>
    <property type="match status" value="1"/>
</dbReference>
<dbReference type="OrthoDB" id="9806643at2"/>
<evidence type="ECO:0000256" key="4">
    <source>
        <dbReference type="ARBA" id="ARBA00022691"/>
    </source>
</evidence>
<protein>
    <recommendedName>
        <fullName evidence="6">Ribosomal RNA large subunit methyltransferase H</fullName>
        <ecNumber evidence="6">2.1.1.177</ecNumber>
    </recommendedName>
    <alternativeName>
        <fullName evidence="6">23S rRNA (pseudouridine1915-N3)-methyltransferase</fullName>
    </alternativeName>
    <alternativeName>
        <fullName evidence="6">23S rRNA m3Psi1915 methyltransferase</fullName>
    </alternativeName>
    <alternativeName>
        <fullName evidence="6">rRNA (pseudouridine-N3-)-methyltransferase RlmH</fullName>
    </alternativeName>
</protein>
<dbReference type="Proteomes" id="UP000265562">
    <property type="component" value="Chromosome"/>
</dbReference>
<dbReference type="AlphaFoldDB" id="A0A385PZ76"/>
<dbReference type="KEGG" id="lua:D4A81_05690"/>
<evidence type="ECO:0000313" key="8">
    <source>
        <dbReference type="Proteomes" id="UP000265562"/>
    </source>
</evidence>
<dbReference type="PANTHER" id="PTHR33603:SF1">
    <property type="entry name" value="RIBOSOMAL RNA LARGE SUBUNIT METHYLTRANSFERASE H"/>
    <property type="match status" value="1"/>
</dbReference>
<keyword evidence="8" id="KW-1185">Reference proteome</keyword>
<evidence type="ECO:0000313" key="7">
    <source>
        <dbReference type="EMBL" id="AYA99468.1"/>
    </source>
</evidence>
<dbReference type="PIRSF" id="PIRSF004505">
    <property type="entry name" value="MT_bac"/>
    <property type="match status" value="1"/>
</dbReference>
<comment type="catalytic activity">
    <reaction evidence="6">
        <text>pseudouridine(1915) in 23S rRNA + S-adenosyl-L-methionine = N(3)-methylpseudouridine(1915) in 23S rRNA + S-adenosyl-L-homocysteine + H(+)</text>
        <dbReference type="Rhea" id="RHEA:42752"/>
        <dbReference type="Rhea" id="RHEA-COMP:10221"/>
        <dbReference type="Rhea" id="RHEA-COMP:10222"/>
        <dbReference type="ChEBI" id="CHEBI:15378"/>
        <dbReference type="ChEBI" id="CHEBI:57856"/>
        <dbReference type="ChEBI" id="CHEBI:59789"/>
        <dbReference type="ChEBI" id="CHEBI:65314"/>
        <dbReference type="ChEBI" id="CHEBI:74486"/>
        <dbReference type="EC" id="2.1.1.177"/>
    </reaction>
</comment>
<proteinExistence type="inferred from homology"/>
<dbReference type="InterPro" id="IPR029026">
    <property type="entry name" value="tRNA_m1G_MTases_N"/>
</dbReference>
<keyword evidence="1 6" id="KW-0698">rRNA processing</keyword>
<keyword evidence="6" id="KW-0963">Cytoplasm</keyword>
<reference evidence="7 8" key="1">
    <citation type="submission" date="2018-09" db="EMBL/GenBank/DDBJ databases">
        <title>Genome sequencing of Lachnoanaerobaculum umeaense DSM 23576.</title>
        <authorList>
            <person name="Kook J.-K."/>
            <person name="Park S.-N."/>
            <person name="Lim Y.K."/>
        </authorList>
    </citation>
    <scope>NUCLEOTIDE SEQUENCE [LARGE SCALE GENOMIC DNA]</scope>
    <source>
        <strain evidence="8">DSM 23576 \ CCUG 58757</strain>
    </source>
</reference>
<evidence type="ECO:0000256" key="2">
    <source>
        <dbReference type="ARBA" id="ARBA00022603"/>
    </source>
</evidence>
<dbReference type="NCBIfam" id="NF000985">
    <property type="entry name" value="PRK00103.1-3"/>
    <property type="match status" value="1"/>
</dbReference>
<dbReference type="SUPFAM" id="SSF75217">
    <property type="entry name" value="alpha/beta knot"/>
    <property type="match status" value="1"/>
</dbReference>
<gene>
    <name evidence="6 7" type="primary">rlmH</name>
    <name evidence="7" type="ORF">D4A81_05690</name>
</gene>
<organism evidence="7 8">
    <name type="scientific">Lachnoanaerobaculum umeaense</name>
    <dbReference type="NCBI Taxonomy" id="617123"/>
    <lineage>
        <taxon>Bacteria</taxon>
        <taxon>Bacillati</taxon>
        <taxon>Bacillota</taxon>
        <taxon>Clostridia</taxon>
        <taxon>Lachnospirales</taxon>
        <taxon>Lachnospiraceae</taxon>
        <taxon>Lachnoanaerobaculum</taxon>
    </lineage>
</organism>
<sequence>MNINIVVVGSIKENFFKDAIVEYTKRLSRYVKLNIIELKDEKTPANASELEEEKIKEVEAERILTKLSNSYVVALAIDGKRYSSEDFAKRMEKYDILSKGNLAFVIGGSLGLHKAVLDRADEKLSFSEMTFPHQLMRVILLEQIYRAYRIRNNEPYHK</sequence>
<dbReference type="InterPro" id="IPR003742">
    <property type="entry name" value="RlmH-like"/>
</dbReference>
<evidence type="ECO:0000256" key="1">
    <source>
        <dbReference type="ARBA" id="ARBA00022552"/>
    </source>
</evidence>
<dbReference type="Pfam" id="PF02590">
    <property type="entry name" value="SPOUT_MTase"/>
    <property type="match status" value="1"/>
</dbReference>
<comment type="function">
    <text evidence="6">Specifically methylates the pseudouridine at position 1915 (m3Psi1915) in 23S rRNA.</text>
</comment>
<dbReference type="GO" id="GO:0005737">
    <property type="term" value="C:cytoplasm"/>
    <property type="evidence" value="ECO:0007669"/>
    <property type="project" value="UniProtKB-SubCell"/>
</dbReference>
<evidence type="ECO:0000256" key="5">
    <source>
        <dbReference type="ARBA" id="ARBA00038303"/>
    </source>
</evidence>
<comment type="subunit">
    <text evidence="6">Homodimer.</text>
</comment>
<dbReference type="HAMAP" id="MF_00658">
    <property type="entry name" value="23SrRNA_methyltr_H"/>
    <property type="match status" value="1"/>
</dbReference>
<dbReference type="EMBL" id="CP032364">
    <property type="protein sequence ID" value="AYA99468.1"/>
    <property type="molecule type" value="Genomic_DNA"/>
</dbReference>
<keyword evidence="4 6" id="KW-0949">S-adenosyl-L-methionine</keyword>
<feature type="binding site" evidence="6">
    <location>
        <position position="107"/>
    </location>
    <ligand>
        <name>S-adenosyl-L-methionine</name>
        <dbReference type="ChEBI" id="CHEBI:59789"/>
    </ligand>
</feature>
<name>A0A385PZ76_9FIRM</name>
<dbReference type="GO" id="GO:0070038">
    <property type="term" value="F:rRNA (pseudouridine-N3-)-methyltransferase activity"/>
    <property type="evidence" value="ECO:0007669"/>
    <property type="project" value="UniProtKB-UniRule"/>
</dbReference>
<accession>A0A385PZ76</accession>
<keyword evidence="2 6" id="KW-0489">Methyltransferase</keyword>
<feature type="binding site" evidence="6">
    <location>
        <position position="75"/>
    </location>
    <ligand>
        <name>S-adenosyl-L-methionine</name>
        <dbReference type="ChEBI" id="CHEBI:59789"/>
    </ligand>
</feature>
<feature type="binding site" evidence="6">
    <location>
        <begin position="126"/>
        <end position="131"/>
    </location>
    <ligand>
        <name>S-adenosyl-L-methionine</name>
        <dbReference type="ChEBI" id="CHEBI:59789"/>
    </ligand>
</feature>
<dbReference type="EC" id="2.1.1.177" evidence="6"/>
<dbReference type="InterPro" id="IPR029028">
    <property type="entry name" value="Alpha/beta_knot_MTases"/>
</dbReference>
<keyword evidence="3 6" id="KW-0808">Transferase</keyword>
<evidence type="ECO:0000256" key="6">
    <source>
        <dbReference type="HAMAP-Rule" id="MF_00658"/>
    </source>
</evidence>
<dbReference type="CDD" id="cd18081">
    <property type="entry name" value="RlmH-like"/>
    <property type="match status" value="1"/>
</dbReference>
<dbReference type="NCBIfam" id="TIGR00246">
    <property type="entry name" value="tRNA_RlmH_YbeA"/>
    <property type="match status" value="1"/>
</dbReference>
<evidence type="ECO:0000256" key="3">
    <source>
        <dbReference type="ARBA" id="ARBA00022679"/>
    </source>
</evidence>
<comment type="similarity">
    <text evidence="5 6">Belongs to the RNA methyltransferase RlmH family.</text>
</comment>
<dbReference type="RefSeq" id="WP_111524151.1">
    <property type="nucleotide sequence ID" value="NZ_CP032364.1"/>
</dbReference>
<dbReference type="Gene3D" id="3.40.1280.10">
    <property type="match status" value="1"/>
</dbReference>
<comment type="subcellular location">
    <subcellularLocation>
        <location evidence="6">Cytoplasm</location>
    </subcellularLocation>
</comment>